<dbReference type="Proteomes" id="UP001631993">
    <property type="component" value="Unassembled WGS sequence"/>
</dbReference>
<comment type="caution">
    <text evidence="1">The sequence shown here is derived from an EMBL/GenBank/DDBJ whole genome shotgun (WGS) entry which is preliminary data.</text>
</comment>
<reference evidence="1 2" key="1">
    <citation type="submission" date="2024-12" db="EMBL/GenBank/DDBJ databases">
        <title>Forecasting of Potato common scab and diversities of Pathogenic streptomyces spp. in china.</title>
        <authorList>
            <person name="Handique U."/>
            <person name="Wu J."/>
        </authorList>
    </citation>
    <scope>NUCLEOTIDE SEQUENCE [LARGE SCALE GENOMIC DNA]</scope>
    <source>
        <strain evidence="1 2">ZRIMU1585</strain>
    </source>
</reference>
<dbReference type="RefSeq" id="WP_409098301.1">
    <property type="nucleotide sequence ID" value="NZ_JBJVNE010000811.1"/>
</dbReference>
<organism evidence="1 2">
    <name type="scientific">Streptomyces galilaeus</name>
    <dbReference type="NCBI Taxonomy" id="33899"/>
    <lineage>
        <taxon>Bacteria</taxon>
        <taxon>Bacillati</taxon>
        <taxon>Actinomycetota</taxon>
        <taxon>Actinomycetes</taxon>
        <taxon>Kitasatosporales</taxon>
        <taxon>Streptomycetaceae</taxon>
        <taxon>Streptomyces</taxon>
    </lineage>
</organism>
<gene>
    <name evidence="1" type="ORF">ACKI1S_50030</name>
</gene>
<feature type="non-terminal residue" evidence="1">
    <location>
        <position position="1"/>
    </location>
</feature>
<accession>A0ABW9J039</accession>
<dbReference type="InterPro" id="IPR043741">
    <property type="entry name" value="DUF5686"/>
</dbReference>
<dbReference type="EMBL" id="JBJVNE010000811">
    <property type="protein sequence ID" value="MFM9654051.1"/>
    <property type="molecule type" value="Genomic_DNA"/>
</dbReference>
<protein>
    <submittedName>
        <fullName evidence="1">DUF5686 family protein</fullName>
    </submittedName>
</protein>
<evidence type="ECO:0000313" key="1">
    <source>
        <dbReference type="EMBL" id="MFM9654051.1"/>
    </source>
</evidence>
<dbReference type="Pfam" id="PF18939">
    <property type="entry name" value="DUF5686"/>
    <property type="match status" value="1"/>
</dbReference>
<sequence>TVEGAVVQFSPTIRKEFEGRKTLSITPRVRWGITNQHVNPSVDVGYTFGKKYIQSLSVSGGRRVFQFNNADPISE</sequence>
<feature type="non-terminal residue" evidence="1">
    <location>
        <position position="75"/>
    </location>
</feature>
<keyword evidence="2" id="KW-1185">Reference proteome</keyword>
<name>A0ABW9J039_STRGJ</name>
<evidence type="ECO:0000313" key="2">
    <source>
        <dbReference type="Proteomes" id="UP001631993"/>
    </source>
</evidence>
<proteinExistence type="predicted"/>